<dbReference type="AlphaFoldDB" id="A0AB34J7S0"/>
<accession>A0AB34J7S0</accession>
<feature type="transmembrane region" description="Helical" evidence="1">
    <location>
        <begin position="484"/>
        <end position="503"/>
    </location>
</feature>
<sequence>MRKAAVSRPWLPSWRRRYIVLEGHTLSWLRNGWTGTEPLGALRLDGPTVVEHSGACLAVTDQHGRRLALREICDGDAAALAALLSPHGELPPARPPPSEALELLALKHAGEAEWGSAWGDAFRAARAARAPLPLLRRAKWAVDFALLLSSPMQSLAEAAARPNFALTMWCLAAGGGGARAAALTLSDLGVPRRLSRHFFPAADPVVLEYGGPARLLLLLLPSLVQLLILGGVFVEEIHAAATDGHLRSRVCPMESGVWQTLTSFLLYLLTLRCTLESSRVWLVIGFITSLRDKGRANEALALAGFLDELCQLVLTGTLCLLFVETQSLSEPLVAPPHNAVPCLASWFSLTSCSFSRLLCLPVPGLFGLGCCSFLHRSCGASAAMLPWLLLPGCCSSPAAPPATVELAFNCVALVFIMEIDNLLVKGTFSQNMASDELKRLTAQVTTTDIFLYSVTPAHVWSSFGVHYPSCSPMTRRFHHFFNHWVRPINFVLIPIIAPLYVLVCKFDSLGFVRWVLPNMHGQQNETVT</sequence>
<dbReference type="SUPFAM" id="SSF50729">
    <property type="entry name" value="PH domain-like"/>
    <property type="match status" value="1"/>
</dbReference>
<keyword evidence="1" id="KW-1133">Transmembrane helix</keyword>
<dbReference type="Proteomes" id="UP001515480">
    <property type="component" value="Unassembled WGS sequence"/>
</dbReference>
<reference evidence="2 3" key="1">
    <citation type="journal article" date="2024" name="Science">
        <title>Giant polyketide synthase enzymes in the biosynthesis of giant marine polyether toxins.</title>
        <authorList>
            <person name="Fallon T.R."/>
            <person name="Shende V.V."/>
            <person name="Wierzbicki I.H."/>
            <person name="Pendleton A.L."/>
            <person name="Watervoot N.F."/>
            <person name="Auber R.P."/>
            <person name="Gonzalez D.J."/>
            <person name="Wisecaver J.H."/>
            <person name="Moore B.S."/>
        </authorList>
    </citation>
    <scope>NUCLEOTIDE SEQUENCE [LARGE SCALE GENOMIC DNA]</scope>
    <source>
        <strain evidence="2 3">12B1</strain>
    </source>
</reference>
<keyword evidence="1" id="KW-0812">Transmembrane</keyword>
<gene>
    <name evidence="2" type="ORF">AB1Y20_003953</name>
</gene>
<name>A0AB34J7S0_PRYPA</name>
<organism evidence="2 3">
    <name type="scientific">Prymnesium parvum</name>
    <name type="common">Toxic golden alga</name>
    <dbReference type="NCBI Taxonomy" id="97485"/>
    <lineage>
        <taxon>Eukaryota</taxon>
        <taxon>Haptista</taxon>
        <taxon>Haptophyta</taxon>
        <taxon>Prymnesiophyceae</taxon>
        <taxon>Prymnesiales</taxon>
        <taxon>Prymnesiaceae</taxon>
        <taxon>Prymnesium</taxon>
    </lineage>
</organism>
<keyword evidence="3" id="KW-1185">Reference proteome</keyword>
<proteinExistence type="predicted"/>
<keyword evidence="1" id="KW-0472">Membrane</keyword>
<evidence type="ECO:0000313" key="3">
    <source>
        <dbReference type="Proteomes" id="UP001515480"/>
    </source>
</evidence>
<dbReference type="EMBL" id="JBGBPQ010000012">
    <property type="protein sequence ID" value="KAL1514870.1"/>
    <property type="molecule type" value="Genomic_DNA"/>
</dbReference>
<protein>
    <submittedName>
        <fullName evidence="2">Uncharacterized protein</fullName>
    </submittedName>
</protein>
<evidence type="ECO:0000256" key="1">
    <source>
        <dbReference type="SAM" id="Phobius"/>
    </source>
</evidence>
<evidence type="ECO:0000313" key="2">
    <source>
        <dbReference type="EMBL" id="KAL1514870.1"/>
    </source>
</evidence>
<comment type="caution">
    <text evidence="2">The sequence shown here is derived from an EMBL/GenBank/DDBJ whole genome shotgun (WGS) entry which is preliminary data.</text>
</comment>